<comment type="similarity">
    <text evidence="2">Belongs to the IucA/IucC family.</text>
</comment>
<organism evidence="5 6">
    <name type="scientific">Luedemannella helvata</name>
    <dbReference type="NCBI Taxonomy" id="349315"/>
    <lineage>
        <taxon>Bacteria</taxon>
        <taxon>Bacillati</taxon>
        <taxon>Actinomycetota</taxon>
        <taxon>Actinomycetes</taxon>
        <taxon>Micromonosporales</taxon>
        <taxon>Micromonosporaceae</taxon>
        <taxon>Luedemannella</taxon>
    </lineage>
</organism>
<comment type="caution">
    <text evidence="5">The sequence shown here is derived from an EMBL/GenBank/DDBJ whole genome shotgun (WGS) entry which is preliminary data.</text>
</comment>
<feature type="domain" description="Aerobactin siderophore biosynthesis IucA/IucC-like C-terminal" evidence="4">
    <location>
        <begin position="407"/>
        <end position="563"/>
    </location>
</feature>
<proteinExistence type="inferred from homology"/>
<dbReference type="InterPro" id="IPR037455">
    <property type="entry name" value="LucA/IucC-like"/>
</dbReference>
<evidence type="ECO:0000313" key="5">
    <source>
        <dbReference type="EMBL" id="GAA1751881.1"/>
    </source>
</evidence>
<feature type="domain" description="Aerobactin siderophore biosynthesis IucA/IucC N-terminal" evidence="3">
    <location>
        <begin position="150"/>
        <end position="373"/>
    </location>
</feature>
<name>A0ABN2KAM5_9ACTN</name>
<evidence type="ECO:0008006" key="7">
    <source>
        <dbReference type="Google" id="ProtNLM"/>
    </source>
</evidence>
<evidence type="ECO:0000313" key="6">
    <source>
        <dbReference type="Proteomes" id="UP001500655"/>
    </source>
</evidence>
<dbReference type="Pfam" id="PF06276">
    <property type="entry name" value="FhuF"/>
    <property type="match status" value="1"/>
</dbReference>
<evidence type="ECO:0000256" key="1">
    <source>
        <dbReference type="ARBA" id="ARBA00004924"/>
    </source>
</evidence>
<evidence type="ECO:0000256" key="2">
    <source>
        <dbReference type="ARBA" id="ARBA00007832"/>
    </source>
</evidence>
<evidence type="ECO:0000259" key="4">
    <source>
        <dbReference type="Pfam" id="PF06276"/>
    </source>
</evidence>
<protein>
    <recommendedName>
        <fullName evidence="7">Siderophore synthetase component</fullName>
    </recommendedName>
</protein>
<dbReference type="Gene3D" id="1.10.510.40">
    <property type="match status" value="1"/>
</dbReference>
<keyword evidence="6" id="KW-1185">Reference proteome</keyword>
<dbReference type="InterPro" id="IPR007310">
    <property type="entry name" value="Aerobactin_biosyn_IucA/IucC_N"/>
</dbReference>
<dbReference type="Pfam" id="PF04183">
    <property type="entry name" value="IucA_IucC"/>
    <property type="match status" value="1"/>
</dbReference>
<sequence>MSSATATRPAPATTADAAHAVRRQLAALSPDLHERFPSNLPRAMAVVRDRLLAAAWREGLAEPDPRAERFGFGRALMPLSPEGPDPARLAYTLVDGADRVAVELADATANLAVAYARRTWSDAVTRQRARATGARDSLDLAATLDADGQCVFFERLATEGHNLHPCGRTRLGWDVADVLRHDLESPGTGLGLVAVRRDLHLGDDIGETLADAYPELAHRVDRARYAVTPVHAWQLDRLLPARYADLLADGGLVVLPDARLPALPTAALRTLLLPPDRAGQRRYLKLSLDIQVTSTRRSISVASTRNGPTISALLRTLLDEDPDAARIVLFDEVAGSAMAAGGDRERDLAAIVRTGLTGRLGPGEVAIPGIALYSTSPLTGASVVAELVDRYAVTRGLRQRAQAARGFVAEYARLLLPAALRLATRHGIGLEAHLQNCVPTFVGGVPHRLALRDFAGLRVHPARLGRPLRLWPGSVIEAPEVTTMQAKLGYTALQAHLGEVVLRLVLSHGLDEGAAWSAVRDVIDEVYADLAGGPYAAAAAADHAFLTAPTMPHKALLRMRLDPAGGDRYVPVDNPLHRA</sequence>
<gene>
    <name evidence="5" type="ORF">GCM10009681_23610</name>
</gene>
<reference evidence="5 6" key="1">
    <citation type="journal article" date="2019" name="Int. J. Syst. Evol. Microbiol.">
        <title>The Global Catalogue of Microorganisms (GCM) 10K type strain sequencing project: providing services to taxonomists for standard genome sequencing and annotation.</title>
        <authorList>
            <consortium name="The Broad Institute Genomics Platform"/>
            <consortium name="The Broad Institute Genome Sequencing Center for Infectious Disease"/>
            <person name="Wu L."/>
            <person name="Ma J."/>
        </authorList>
    </citation>
    <scope>NUCLEOTIDE SEQUENCE [LARGE SCALE GENOMIC DNA]</scope>
    <source>
        <strain evidence="5 6">JCM 13249</strain>
    </source>
</reference>
<accession>A0ABN2KAM5</accession>
<dbReference type="PANTHER" id="PTHR34384">
    <property type="entry name" value="L-2,3-DIAMINOPROPANOATE--CITRATE LIGASE"/>
    <property type="match status" value="1"/>
</dbReference>
<comment type="pathway">
    <text evidence="1">Siderophore biosynthesis.</text>
</comment>
<evidence type="ECO:0000259" key="3">
    <source>
        <dbReference type="Pfam" id="PF04183"/>
    </source>
</evidence>
<dbReference type="Proteomes" id="UP001500655">
    <property type="component" value="Unassembled WGS sequence"/>
</dbReference>
<dbReference type="PANTHER" id="PTHR34384:SF5">
    <property type="entry name" value="L-2,3-DIAMINOPROPANOATE--CITRATE LIGASE"/>
    <property type="match status" value="1"/>
</dbReference>
<dbReference type="InterPro" id="IPR022770">
    <property type="entry name" value="IucA/IucC-like_C"/>
</dbReference>
<dbReference type="EMBL" id="BAAALS010000009">
    <property type="protein sequence ID" value="GAA1751881.1"/>
    <property type="molecule type" value="Genomic_DNA"/>
</dbReference>
<dbReference type="RefSeq" id="WP_344080044.1">
    <property type="nucleotide sequence ID" value="NZ_BAAALS010000009.1"/>
</dbReference>